<proteinExistence type="predicted"/>
<dbReference type="Proteomes" id="UP000306393">
    <property type="component" value="Unassembled WGS sequence"/>
</dbReference>
<protein>
    <submittedName>
        <fullName evidence="1">Uncharacterized protein</fullName>
    </submittedName>
</protein>
<comment type="caution">
    <text evidence="1">The sequence shown here is derived from an EMBL/GenBank/DDBJ whole genome shotgun (WGS) entry which is preliminary data.</text>
</comment>
<reference evidence="1 2" key="1">
    <citation type="journal article" date="2019" name="Sci. Rep.">
        <title>Differences in resource use lead to coexistence of seed-transmitted microbial populations.</title>
        <authorList>
            <person name="Torres-Cortes G."/>
            <person name="Garcia B.J."/>
            <person name="Compant S."/>
            <person name="Rezki S."/>
            <person name="Jones P."/>
            <person name="Preveaux A."/>
            <person name="Briand M."/>
            <person name="Roulet A."/>
            <person name="Bouchez O."/>
            <person name="Jacobson D."/>
            <person name="Barret M."/>
        </authorList>
    </citation>
    <scope>NUCLEOTIDE SEQUENCE [LARGE SCALE GENOMIC DNA]</scope>
    <source>
        <strain evidence="1 2">CFBP13511</strain>
    </source>
</reference>
<dbReference type="EMBL" id="QGAC01000014">
    <property type="protein sequence ID" value="TKJ88701.1"/>
    <property type="molecule type" value="Genomic_DNA"/>
</dbReference>
<evidence type="ECO:0000313" key="2">
    <source>
        <dbReference type="Proteomes" id="UP000306393"/>
    </source>
</evidence>
<sequence>MFNKFRTDKVPTKAETTLDVNVMRAKQRRRVKGEDKKSLPSGYALVTIEEDSKPLSQEEYKAVSDITSVKGVYYKPRKTKTTKPNGIKPHKWEALGFPSAEDYEGWLMFNYRQITEEEMLDDKMH</sequence>
<dbReference type="AlphaFoldDB" id="A0A4U3F5K4"/>
<accession>A0A4U3F5K4</accession>
<evidence type="ECO:0000313" key="1">
    <source>
        <dbReference type="EMBL" id="TKJ88701.1"/>
    </source>
</evidence>
<gene>
    <name evidence="1" type="ORF">EpCFBP13511_14820</name>
</gene>
<name>A0A4U3F5K4_9GAMM</name>
<organism evidence="1 2">
    <name type="scientific">Erwinia persicina</name>
    <dbReference type="NCBI Taxonomy" id="55211"/>
    <lineage>
        <taxon>Bacteria</taxon>
        <taxon>Pseudomonadati</taxon>
        <taxon>Pseudomonadota</taxon>
        <taxon>Gammaproteobacteria</taxon>
        <taxon>Enterobacterales</taxon>
        <taxon>Erwiniaceae</taxon>
        <taxon>Erwinia</taxon>
    </lineage>
</organism>
<dbReference type="RefSeq" id="WP_137269549.1">
    <property type="nucleotide sequence ID" value="NZ_QGAC01000014.1"/>
</dbReference>